<gene>
    <name evidence="3" type="ORF">SAMN05660282_01145</name>
</gene>
<keyword evidence="4" id="KW-1185">Reference proteome</keyword>
<keyword evidence="1" id="KW-0812">Transmembrane</keyword>
<evidence type="ECO:0000259" key="2">
    <source>
        <dbReference type="Pfam" id="PF26604"/>
    </source>
</evidence>
<feature type="domain" description="CBU-0592-like" evidence="2">
    <location>
        <begin position="5"/>
        <end position="77"/>
    </location>
</feature>
<dbReference type="NCBIfam" id="NF047864">
    <property type="entry name" value="CBU_0592_membra"/>
    <property type="match status" value="1"/>
</dbReference>
<dbReference type="Pfam" id="PF26604">
    <property type="entry name" value="CBU_0592"/>
    <property type="match status" value="1"/>
</dbReference>
<dbReference type="OrthoDB" id="4415810at2"/>
<dbReference type="STRING" id="185761.SAMN05660282_01145"/>
<dbReference type="Proteomes" id="UP000199065">
    <property type="component" value="Unassembled WGS sequence"/>
</dbReference>
<evidence type="ECO:0000256" key="1">
    <source>
        <dbReference type="SAM" id="Phobius"/>
    </source>
</evidence>
<dbReference type="AlphaFoldDB" id="A0A1I2SQG4"/>
<organism evidence="3 4">
    <name type="scientific">Corynebacterium spheniscorum</name>
    <dbReference type="NCBI Taxonomy" id="185761"/>
    <lineage>
        <taxon>Bacteria</taxon>
        <taxon>Bacillati</taxon>
        <taxon>Actinomycetota</taxon>
        <taxon>Actinomycetes</taxon>
        <taxon>Mycobacteriales</taxon>
        <taxon>Corynebacteriaceae</taxon>
        <taxon>Corynebacterium</taxon>
    </lineage>
</organism>
<proteinExistence type="predicted"/>
<feature type="transmembrane region" description="Helical" evidence="1">
    <location>
        <begin position="6"/>
        <end position="25"/>
    </location>
</feature>
<feature type="transmembrane region" description="Helical" evidence="1">
    <location>
        <begin position="56"/>
        <end position="73"/>
    </location>
</feature>
<evidence type="ECO:0000313" key="4">
    <source>
        <dbReference type="Proteomes" id="UP000199065"/>
    </source>
</evidence>
<sequence length="87" mass="9479">MPYASAISIIGTVFFLGGFGALNFGLLKSTSVTYQMANFLGAVCFTYTAIKPVNYGLFITEFLWACFGIYGLYKIFTSKDKKAATVS</sequence>
<keyword evidence="1" id="KW-1133">Transmembrane helix</keyword>
<reference evidence="3 4" key="1">
    <citation type="submission" date="2016-10" db="EMBL/GenBank/DDBJ databases">
        <authorList>
            <person name="de Groot N.N."/>
        </authorList>
    </citation>
    <scope>NUCLEOTIDE SEQUENCE [LARGE SCALE GENOMIC DNA]</scope>
    <source>
        <strain>J11</strain>
        <strain evidence="4">PG 39</strain>
    </source>
</reference>
<name>A0A1I2SQG4_9CORY</name>
<dbReference type="RefSeq" id="WP_092285312.1">
    <property type="nucleotide sequence ID" value="NZ_FOPJ01000005.1"/>
</dbReference>
<accession>A0A1I2SQG4</accession>
<keyword evidence="1" id="KW-0472">Membrane</keyword>
<dbReference type="EMBL" id="FOPJ01000005">
    <property type="protein sequence ID" value="SFG52386.1"/>
    <property type="molecule type" value="Genomic_DNA"/>
</dbReference>
<protein>
    <recommendedName>
        <fullName evidence="2">CBU-0592-like domain-containing protein</fullName>
    </recommendedName>
</protein>
<evidence type="ECO:0000313" key="3">
    <source>
        <dbReference type="EMBL" id="SFG52386.1"/>
    </source>
</evidence>
<dbReference type="InterPro" id="IPR058058">
    <property type="entry name" value="CBU_0592-like"/>
</dbReference>